<evidence type="ECO:0000313" key="5">
    <source>
        <dbReference type="Proteomes" id="UP000490939"/>
    </source>
</evidence>
<reference evidence="2 4" key="1">
    <citation type="submission" date="2018-12" db="EMBL/GenBank/DDBJ databases">
        <title>Venturia inaequalis Genome Resource.</title>
        <authorList>
            <person name="Lichtner F.J."/>
        </authorList>
    </citation>
    <scope>NUCLEOTIDE SEQUENCE [LARGE SCALE GENOMIC DNA]</scope>
    <source>
        <strain evidence="2 4">120213</strain>
        <strain evidence="3 5">DMI_063113</strain>
    </source>
</reference>
<dbReference type="AlphaFoldDB" id="A0A8H3UW34"/>
<protein>
    <submittedName>
        <fullName evidence="2">Uncharacterized protein</fullName>
    </submittedName>
</protein>
<dbReference type="EMBL" id="WNWR01000192">
    <property type="protein sequence ID" value="KAE9989334.1"/>
    <property type="molecule type" value="Genomic_DNA"/>
</dbReference>
<evidence type="ECO:0000313" key="3">
    <source>
        <dbReference type="EMBL" id="KAE9989334.1"/>
    </source>
</evidence>
<name>A0A8H3UW34_VENIN</name>
<dbReference type="Proteomes" id="UP000490939">
    <property type="component" value="Unassembled WGS sequence"/>
</dbReference>
<accession>A0A8H3UW34</accession>
<proteinExistence type="predicted"/>
<keyword evidence="5" id="KW-1185">Reference proteome</keyword>
<comment type="caution">
    <text evidence="2">The sequence shown here is derived from an EMBL/GenBank/DDBJ whole genome shotgun (WGS) entry which is preliminary data.</text>
</comment>
<dbReference type="Proteomes" id="UP000447873">
    <property type="component" value="Unassembled WGS sequence"/>
</dbReference>
<sequence length="204" mass="23058">MESTLAQTQARLDAEMAQLQKDMRRSYEVLRCKIASNLEEIKANQKPIACCMEPLPKVQDHEVRERFDATPLPGSIMENDAEDERLEDVVIASQISSKTRTVLRYVPPYFEKEEVEEIKNQEEEVKSDDDDDVVEKSTTRTKPPCYETTRFSIRGNVFSILTSISTLLFSTMGYGPSSPTDAPTILPRTSQTKSQKNGNTSTKV</sequence>
<evidence type="ECO:0000313" key="4">
    <source>
        <dbReference type="Proteomes" id="UP000447873"/>
    </source>
</evidence>
<evidence type="ECO:0000256" key="1">
    <source>
        <dbReference type="SAM" id="MobiDB-lite"/>
    </source>
</evidence>
<feature type="region of interest" description="Disordered" evidence="1">
    <location>
        <begin position="115"/>
        <end position="141"/>
    </location>
</feature>
<evidence type="ECO:0000313" key="2">
    <source>
        <dbReference type="EMBL" id="KAE9977420.1"/>
    </source>
</evidence>
<feature type="compositionally biased region" description="Polar residues" evidence="1">
    <location>
        <begin position="177"/>
        <end position="204"/>
    </location>
</feature>
<feature type="region of interest" description="Disordered" evidence="1">
    <location>
        <begin position="175"/>
        <end position="204"/>
    </location>
</feature>
<gene>
    <name evidence="3" type="ORF">EG327_002851</name>
    <name evidence="2" type="ORF">EG328_002069</name>
</gene>
<dbReference type="EMBL" id="WNWS01000154">
    <property type="protein sequence ID" value="KAE9977420.1"/>
    <property type="molecule type" value="Genomic_DNA"/>
</dbReference>
<organism evidence="2 4">
    <name type="scientific">Venturia inaequalis</name>
    <name type="common">Apple scab fungus</name>
    <dbReference type="NCBI Taxonomy" id="5025"/>
    <lineage>
        <taxon>Eukaryota</taxon>
        <taxon>Fungi</taxon>
        <taxon>Dikarya</taxon>
        <taxon>Ascomycota</taxon>
        <taxon>Pezizomycotina</taxon>
        <taxon>Dothideomycetes</taxon>
        <taxon>Pleosporomycetidae</taxon>
        <taxon>Venturiales</taxon>
        <taxon>Venturiaceae</taxon>
        <taxon>Venturia</taxon>
    </lineage>
</organism>